<keyword evidence="6" id="KW-0413">Isomerase</keyword>
<evidence type="ECO:0000256" key="2">
    <source>
        <dbReference type="ARBA" id="ARBA00022741"/>
    </source>
</evidence>
<sequence length="561" mass="62770">MSYVPENALIIQSDRSVLLEVHSPRADAAREAIAPFTELVKSPEHIHTYQLSPLSIWNARSAGMAIDDMLAALQAHSKYPMPVSVAQEIAALGNRYGLTVIERDGDRLVLKIADLPLVELLKRNQQVAPLLGERLSELTFEINPAYRGILKQALLGAGYPAEDLAGYVKGDSLKIEILQQTSSGNKFHLRDYQKYAAEAFYQAGRVQGGNGVIVLPCGAGKTMVGMAAMVAVQESTLVLTSSLTSVRQWRRELLDKTTLSEQEIAEYSGQVKNTAPVTLATYQILGYRSSKDGDFPHFELFKARSWGLIIYDEVHLLPAPIFRITAELQARRRLGLTATLIREDGKEGDVFALIGPKRYDVPWRDLEGQGYIATAECTEIRIPQDEDRQMEYAVAERRHQFRIAAENPRKFQVVEELLASQKGHKVLIIGEYIDQLKEIARVTRLPLVTGKTTQRDRDKLYEQFRNGEIGGLILSRVGNFALDLPDADVLIQVSGKYGSRQEEAQRLGRVLRPKADGGNAQFYTLVSLRTCEEEFARHRQLFLAEQGYSYQIQIVEDGVLN</sequence>
<evidence type="ECO:0000313" key="13">
    <source>
        <dbReference type="Proteomes" id="UP000629098"/>
    </source>
</evidence>
<dbReference type="InterPro" id="IPR050615">
    <property type="entry name" value="ATP-dep_DNA_Helicase"/>
</dbReference>
<evidence type="ECO:0000256" key="7">
    <source>
        <dbReference type="ARBA" id="ARBA00034617"/>
    </source>
</evidence>
<dbReference type="NCBIfam" id="NF045503">
    <property type="entry name" value="repair_heli_XPB"/>
    <property type="match status" value="1"/>
</dbReference>
<feature type="domain" description="Helicase ATP-binding" evidence="10">
    <location>
        <begin position="202"/>
        <end position="358"/>
    </location>
</feature>
<keyword evidence="13" id="KW-1185">Reference proteome</keyword>
<dbReference type="InterPro" id="IPR027417">
    <property type="entry name" value="P-loop_NTPase"/>
</dbReference>
<dbReference type="PANTHER" id="PTHR11274">
    <property type="entry name" value="RAD25/XP-B DNA REPAIR HELICASE"/>
    <property type="match status" value="1"/>
</dbReference>
<evidence type="ECO:0000256" key="6">
    <source>
        <dbReference type="ARBA" id="ARBA00023235"/>
    </source>
</evidence>
<keyword evidence="3" id="KW-0378">Hydrolase</keyword>
<dbReference type="InterPro" id="IPR032830">
    <property type="entry name" value="XPB/Ssl2_N"/>
</dbReference>
<dbReference type="InterPro" id="IPR001650">
    <property type="entry name" value="Helicase_C-like"/>
</dbReference>
<comment type="catalytic activity">
    <reaction evidence="9">
        <text>ATP + H2O = ADP + phosphate + H(+)</text>
        <dbReference type="Rhea" id="RHEA:13065"/>
        <dbReference type="ChEBI" id="CHEBI:15377"/>
        <dbReference type="ChEBI" id="CHEBI:15378"/>
        <dbReference type="ChEBI" id="CHEBI:30616"/>
        <dbReference type="ChEBI" id="CHEBI:43474"/>
        <dbReference type="ChEBI" id="CHEBI:456216"/>
        <dbReference type="EC" id="5.6.2.4"/>
    </reaction>
</comment>
<keyword evidence="5" id="KW-0067">ATP-binding</keyword>
<feature type="domain" description="Helicase C-terminal" evidence="11">
    <location>
        <begin position="412"/>
        <end position="561"/>
    </location>
</feature>
<gene>
    <name evidence="12" type="ORF">ICL16_18720</name>
</gene>
<evidence type="ECO:0000256" key="3">
    <source>
        <dbReference type="ARBA" id="ARBA00022801"/>
    </source>
</evidence>
<dbReference type="SMART" id="SM00490">
    <property type="entry name" value="HELICc"/>
    <property type="match status" value="1"/>
</dbReference>
<evidence type="ECO:0000259" key="11">
    <source>
        <dbReference type="PROSITE" id="PS51194"/>
    </source>
</evidence>
<dbReference type="AlphaFoldDB" id="A0A8J6XDI9"/>
<evidence type="ECO:0000256" key="9">
    <source>
        <dbReference type="ARBA" id="ARBA00048988"/>
    </source>
</evidence>
<dbReference type="SMART" id="SM00487">
    <property type="entry name" value="DEXDc"/>
    <property type="match status" value="1"/>
</dbReference>
<dbReference type="RefSeq" id="WP_190830574.1">
    <property type="nucleotide sequence ID" value="NZ_CAWPPI010000063.1"/>
</dbReference>
<dbReference type="InterPro" id="IPR014001">
    <property type="entry name" value="Helicase_ATP-bd"/>
</dbReference>
<dbReference type="Gene3D" id="3.40.50.300">
    <property type="entry name" value="P-loop containing nucleotide triphosphate hydrolases"/>
    <property type="match status" value="2"/>
</dbReference>
<evidence type="ECO:0000256" key="8">
    <source>
        <dbReference type="ARBA" id="ARBA00034808"/>
    </source>
</evidence>
<dbReference type="Proteomes" id="UP000629098">
    <property type="component" value="Unassembled WGS sequence"/>
</dbReference>
<dbReference type="EMBL" id="JACXAE010000063">
    <property type="protein sequence ID" value="MBD2774050.1"/>
    <property type="molecule type" value="Genomic_DNA"/>
</dbReference>
<accession>A0A8J6XDI9</accession>
<reference evidence="12" key="1">
    <citation type="submission" date="2020-09" db="EMBL/GenBank/DDBJ databases">
        <title>Iningainema tapete sp. nov. (Scytonemataceae, Cyanobacteria) from greenhouses in central Florida (USA) produces two types of nodularin with biosynthetic potential for microcystin-LR and anabaenopeptins.</title>
        <authorList>
            <person name="Berthold D.E."/>
            <person name="Lefler F.W."/>
            <person name="Huang I.-S."/>
            <person name="Abdulla H."/>
            <person name="Zimba P.V."/>
            <person name="Laughinghouse H.D. IV."/>
        </authorList>
    </citation>
    <scope>NUCLEOTIDE SEQUENCE</scope>
    <source>
        <strain evidence="12">BLCCT55</strain>
    </source>
</reference>
<organism evidence="12 13">
    <name type="scientific">Iningainema tapete BLCC-T55</name>
    <dbReference type="NCBI Taxonomy" id="2748662"/>
    <lineage>
        <taxon>Bacteria</taxon>
        <taxon>Bacillati</taxon>
        <taxon>Cyanobacteriota</taxon>
        <taxon>Cyanophyceae</taxon>
        <taxon>Nostocales</taxon>
        <taxon>Scytonemataceae</taxon>
        <taxon>Iningainema tapete</taxon>
    </lineage>
</organism>
<comment type="similarity">
    <text evidence="1">Belongs to the helicase family. RAD25/XPB subfamily.</text>
</comment>
<dbReference type="InterPro" id="IPR006935">
    <property type="entry name" value="Helicase/UvrB_N"/>
</dbReference>
<evidence type="ECO:0000256" key="5">
    <source>
        <dbReference type="ARBA" id="ARBA00022840"/>
    </source>
</evidence>
<dbReference type="PANTHER" id="PTHR11274:SF0">
    <property type="entry name" value="GENERAL TRANSCRIPTION AND DNA REPAIR FACTOR IIH HELICASE SUBUNIT XPB"/>
    <property type="match status" value="1"/>
</dbReference>
<dbReference type="GO" id="GO:0003677">
    <property type="term" value="F:DNA binding"/>
    <property type="evidence" value="ECO:0007669"/>
    <property type="project" value="InterPro"/>
</dbReference>
<dbReference type="PRINTS" id="PR00851">
    <property type="entry name" value="XRODRMPGMNTB"/>
</dbReference>
<dbReference type="Pfam" id="PF16203">
    <property type="entry name" value="ERCC3_RAD25_C"/>
    <property type="match status" value="1"/>
</dbReference>
<dbReference type="PROSITE" id="PS51192">
    <property type="entry name" value="HELICASE_ATP_BIND_1"/>
    <property type="match status" value="1"/>
</dbReference>
<evidence type="ECO:0000256" key="1">
    <source>
        <dbReference type="ARBA" id="ARBA00006637"/>
    </source>
</evidence>
<dbReference type="CDD" id="cd18789">
    <property type="entry name" value="SF2_C_XPB"/>
    <property type="match status" value="1"/>
</dbReference>
<dbReference type="Pfam" id="PF13625">
    <property type="entry name" value="Helicase_C_3"/>
    <property type="match status" value="1"/>
</dbReference>
<keyword evidence="4 12" id="KW-0347">Helicase</keyword>
<evidence type="ECO:0000259" key="10">
    <source>
        <dbReference type="PROSITE" id="PS51192"/>
    </source>
</evidence>
<dbReference type="CDD" id="cd18029">
    <property type="entry name" value="DEXHc_XPB"/>
    <property type="match status" value="1"/>
</dbReference>
<dbReference type="InterPro" id="IPR032438">
    <property type="entry name" value="ERCC3_RAD25_C"/>
</dbReference>
<dbReference type="GO" id="GO:0016787">
    <property type="term" value="F:hydrolase activity"/>
    <property type="evidence" value="ECO:0007669"/>
    <property type="project" value="UniProtKB-KW"/>
</dbReference>
<dbReference type="GO" id="GO:0043138">
    <property type="term" value="F:3'-5' DNA helicase activity"/>
    <property type="evidence" value="ECO:0007669"/>
    <property type="project" value="UniProtKB-EC"/>
</dbReference>
<dbReference type="Pfam" id="PF04851">
    <property type="entry name" value="ResIII"/>
    <property type="match status" value="1"/>
</dbReference>
<proteinExistence type="inferred from homology"/>
<dbReference type="SUPFAM" id="SSF52540">
    <property type="entry name" value="P-loop containing nucleoside triphosphate hydrolases"/>
    <property type="match status" value="2"/>
</dbReference>
<evidence type="ECO:0000256" key="4">
    <source>
        <dbReference type="ARBA" id="ARBA00022806"/>
    </source>
</evidence>
<evidence type="ECO:0000313" key="12">
    <source>
        <dbReference type="EMBL" id="MBD2774050.1"/>
    </source>
</evidence>
<protein>
    <recommendedName>
        <fullName evidence="8">DNA 3'-5' helicase</fullName>
        <ecNumber evidence="8">5.6.2.4</ecNumber>
    </recommendedName>
</protein>
<comment type="caution">
    <text evidence="12">The sequence shown here is derived from an EMBL/GenBank/DDBJ whole genome shotgun (WGS) entry which is preliminary data.</text>
</comment>
<comment type="catalytic activity">
    <reaction evidence="7">
        <text>Couples ATP hydrolysis with the unwinding of duplex DNA by translocating in the 3'-5' direction.</text>
        <dbReference type="EC" id="5.6.2.4"/>
    </reaction>
</comment>
<name>A0A8J6XDI9_9CYAN</name>
<keyword evidence="2" id="KW-0547">Nucleotide-binding</keyword>
<dbReference type="EC" id="5.6.2.4" evidence="8"/>
<dbReference type="GO" id="GO:0005524">
    <property type="term" value="F:ATP binding"/>
    <property type="evidence" value="ECO:0007669"/>
    <property type="project" value="UniProtKB-KW"/>
</dbReference>
<dbReference type="PROSITE" id="PS51194">
    <property type="entry name" value="HELICASE_CTER"/>
    <property type="match status" value="1"/>
</dbReference>